<sequence length="620" mass="69110">MASGMDNLVSPAAKNTTSWEGPFELPTLDRLNAQIPVDISPTAVAHDWFRQFIDTLKEEPTSATQLFLQDAFWRDLLVLSWDFRALQGSSSIARYLDDHLRTSAFRPLSLRDDALHAPVLHRPYPDLAFILFSFYFETAVGTGIGTCRLVPTADSSWKAYTMFTGMNSLKEFPEKVGSRRDPRMYQGTWEEKRRAEVDFADGHPTVVIIGGGHNGLEVAARLKSIGVQSLVIERNARIGDNWRNRYKTLCLHDPVWYDQMPYMPFPSTWPIYAPATKLGNWLENYAQSLELNVWTSSHIDNAQWDSKRKSWTITVQRNGSTRRLETNHLVFATGLGGGIPHLPVIPGQERFKGVVVHSSQYTSAENYKGLKVVVVGACNSANDIARDCSQHGLDVTMFQRSSTCVMSVKAVRIMLAGLYTEDVPTDYADLVTASYPLAVTRQLNKRVFPYLAETADKEMLDGLKRVGFKTNLGPDNAGLLLLFYGRGGGYYMDTGAAQDIIDGKIKLKSGTTIDSFTENGLSCSDGTELAADVVIFATGYGKSDARDVVEEICGPKVRDVLKPVWGLDSEGELRSVWRESGHDGIWFAYGNFPITRYYSTFLALQIKAQEEGLRTARPTS</sequence>
<proteinExistence type="predicted"/>
<evidence type="ECO:0000256" key="1">
    <source>
        <dbReference type="ARBA" id="ARBA00023002"/>
    </source>
</evidence>
<dbReference type="OrthoDB" id="74360at2759"/>
<comment type="caution">
    <text evidence="2">The sequence shown here is derived from an EMBL/GenBank/DDBJ whole genome shotgun (WGS) entry which is preliminary data.</text>
</comment>
<dbReference type="GO" id="GO:0004497">
    <property type="term" value="F:monooxygenase activity"/>
    <property type="evidence" value="ECO:0007669"/>
    <property type="project" value="TreeGrafter"/>
</dbReference>
<dbReference type="PANTHER" id="PTHR43539">
    <property type="entry name" value="FLAVIN-BINDING MONOOXYGENASE-LIKE PROTEIN (AFU_ORTHOLOGUE AFUA_4G09220)"/>
    <property type="match status" value="1"/>
</dbReference>
<organism evidence="2 3">
    <name type="scientific">Sparassis crispa</name>
    <dbReference type="NCBI Taxonomy" id="139825"/>
    <lineage>
        <taxon>Eukaryota</taxon>
        <taxon>Fungi</taxon>
        <taxon>Dikarya</taxon>
        <taxon>Basidiomycota</taxon>
        <taxon>Agaricomycotina</taxon>
        <taxon>Agaricomycetes</taxon>
        <taxon>Polyporales</taxon>
        <taxon>Sparassidaceae</taxon>
        <taxon>Sparassis</taxon>
    </lineage>
</organism>
<dbReference type="InterPro" id="IPR036188">
    <property type="entry name" value="FAD/NAD-bd_sf"/>
</dbReference>
<dbReference type="Gene3D" id="3.50.50.60">
    <property type="entry name" value="FAD/NAD(P)-binding domain"/>
    <property type="match status" value="1"/>
</dbReference>
<reference evidence="2 3" key="1">
    <citation type="journal article" date="2018" name="Sci. Rep.">
        <title>Genome sequence of the cauliflower mushroom Sparassis crispa (Hanabiratake) and its association with beneficial usage.</title>
        <authorList>
            <person name="Kiyama R."/>
            <person name="Furutani Y."/>
            <person name="Kawaguchi K."/>
            <person name="Nakanishi T."/>
        </authorList>
    </citation>
    <scope>NUCLEOTIDE SEQUENCE [LARGE SCALE GENOMIC DNA]</scope>
</reference>
<name>A0A401G9X1_9APHY</name>
<dbReference type="GO" id="GO:0050660">
    <property type="term" value="F:flavin adenine dinucleotide binding"/>
    <property type="evidence" value="ECO:0007669"/>
    <property type="project" value="TreeGrafter"/>
</dbReference>
<dbReference type="Pfam" id="PF13738">
    <property type="entry name" value="Pyr_redox_3"/>
    <property type="match status" value="1"/>
</dbReference>
<dbReference type="Proteomes" id="UP000287166">
    <property type="component" value="Unassembled WGS sequence"/>
</dbReference>
<dbReference type="GeneID" id="38775903"/>
<evidence type="ECO:0000313" key="2">
    <source>
        <dbReference type="EMBL" id="GBE78986.1"/>
    </source>
</evidence>
<protein>
    <submittedName>
        <fullName evidence="2">FAD/NAD(P)-binding domain-containing protein</fullName>
    </submittedName>
</protein>
<dbReference type="RefSeq" id="XP_027609899.1">
    <property type="nucleotide sequence ID" value="XM_027754098.1"/>
</dbReference>
<keyword evidence="1" id="KW-0560">Oxidoreductase</keyword>
<dbReference type="InParanoid" id="A0A401G9X1"/>
<keyword evidence="3" id="KW-1185">Reference proteome</keyword>
<dbReference type="STRING" id="139825.A0A401G9X1"/>
<evidence type="ECO:0000313" key="3">
    <source>
        <dbReference type="Proteomes" id="UP000287166"/>
    </source>
</evidence>
<accession>A0A401G9X1</accession>
<dbReference type="EMBL" id="BFAD01000002">
    <property type="protein sequence ID" value="GBE78986.1"/>
    <property type="molecule type" value="Genomic_DNA"/>
</dbReference>
<gene>
    <name evidence="2" type="ORF">SCP_0201830</name>
</gene>
<dbReference type="SUPFAM" id="SSF51905">
    <property type="entry name" value="FAD/NAD(P)-binding domain"/>
    <property type="match status" value="2"/>
</dbReference>
<dbReference type="InterPro" id="IPR050982">
    <property type="entry name" value="Auxin_biosynth/cation_transpt"/>
</dbReference>
<dbReference type="AlphaFoldDB" id="A0A401G9X1"/>
<dbReference type="PANTHER" id="PTHR43539:SF68">
    <property type="entry name" value="FLAVIN-BINDING MONOOXYGENASE-LIKE PROTEIN (AFU_ORTHOLOGUE AFUA_4G09220)"/>
    <property type="match status" value="1"/>
</dbReference>